<evidence type="ECO:0000256" key="2">
    <source>
        <dbReference type="ARBA" id="ARBA00022723"/>
    </source>
</evidence>
<dbReference type="InterPro" id="IPR025657">
    <property type="entry name" value="RadC_JAB"/>
</dbReference>
<dbReference type="GO" id="GO:0008237">
    <property type="term" value="F:metallopeptidase activity"/>
    <property type="evidence" value="ECO:0007669"/>
    <property type="project" value="UniProtKB-KW"/>
</dbReference>
<dbReference type="PANTHER" id="PTHR30471">
    <property type="entry name" value="DNA REPAIR PROTEIN RADC"/>
    <property type="match status" value="1"/>
</dbReference>
<dbReference type="InterPro" id="IPR001405">
    <property type="entry name" value="UPF0758"/>
</dbReference>
<protein>
    <submittedName>
        <fullName evidence="7">DNA repair protein RadC</fullName>
    </submittedName>
</protein>
<dbReference type="PROSITE" id="PS01302">
    <property type="entry name" value="UPF0758"/>
    <property type="match status" value="1"/>
</dbReference>
<dbReference type="PANTHER" id="PTHR30471:SF3">
    <property type="entry name" value="UPF0758 PROTEIN YEES-RELATED"/>
    <property type="match status" value="1"/>
</dbReference>
<dbReference type="AlphaFoldDB" id="A0A2T4DC94"/>
<comment type="caution">
    <text evidence="7">The sequence shown here is derived from an EMBL/GenBank/DDBJ whole genome shotgun (WGS) entry which is preliminary data.</text>
</comment>
<dbReference type="PROSITE" id="PS50249">
    <property type="entry name" value="MPN"/>
    <property type="match status" value="1"/>
</dbReference>
<evidence type="ECO:0000313" key="7">
    <source>
        <dbReference type="EMBL" id="PTB91445.1"/>
    </source>
</evidence>
<dbReference type="Gene3D" id="3.40.140.10">
    <property type="entry name" value="Cytidine Deaminase, domain 2"/>
    <property type="match status" value="1"/>
</dbReference>
<dbReference type="Pfam" id="PF04002">
    <property type="entry name" value="RadC"/>
    <property type="match status" value="1"/>
</dbReference>
<dbReference type="GO" id="GO:0006508">
    <property type="term" value="P:proteolysis"/>
    <property type="evidence" value="ECO:0007669"/>
    <property type="project" value="UniProtKB-KW"/>
</dbReference>
<dbReference type="InterPro" id="IPR020891">
    <property type="entry name" value="UPF0758_CS"/>
</dbReference>
<evidence type="ECO:0000256" key="3">
    <source>
        <dbReference type="ARBA" id="ARBA00022801"/>
    </source>
</evidence>
<keyword evidence="4" id="KW-0862">Zinc</keyword>
<name>A0A2T4DC94_9BACT</name>
<dbReference type="InterPro" id="IPR037518">
    <property type="entry name" value="MPN"/>
</dbReference>
<evidence type="ECO:0000313" key="8">
    <source>
        <dbReference type="Proteomes" id="UP000240608"/>
    </source>
</evidence>
<keyword evidence="5" id="KW-0482">Metalloprotease</keyword>
<reference evidence="7 8" key="1">
    <citation type="submission" date="2018-03" db="EMBL/GenBank/DDBJ databases">
        <title>Cross-interface Injection: A General Nanoliter Liquid Handling Method Applied to Single Cells Genome Amplification Automated Nanoliter Liquid Handling Applied to Single Cell Multiple Displacement Amplification.</title>
        <authorList>
            <person name="Yun J."/>
            <person name="Xu P."/>
            <person name="Xu J."/>
            <person name="Dai X."/>
            <person name="Wang Y."/>
            <person name="Zheng X."/>
            <person name="Cao C."/>
            <person name="Yi Q."/>
            <person name="Zhu Y."/>
            <person name="Wang L."/>
            <person name="Dong Z."/>
            <person name="Huang Y."/>
            <person name="Huang L."/>
            <person name="Du W."/>
        </authorList>
    </citation>
    <scope>NUCLEOTIDE SEQUENCE [LARGE SCALE GENOMIC DNA]</scope>
    <source>
        <strain evidence="7 8">Z-D1-2</strain>
    </source>
</reference>
<sequence>HNHPSGCCEPSRADQQITKRLSDALALIDVRVLDHFVVSRSEWVSLAERGMV</sequence>
<keyword evidence="1" id="KW-0645">Protease</keyword>
<accession>A0A2T4DC94</accession>
<evidence type="ECO:0000256" key="1">
    <source>
        <dbReference type="ARBA" id="ARBA00022670"/>
    </source>
</evidence>
<feature type="non-terminal residue" evidence="7">
    <location>
        <position position="1"/>
    </location>
</feature>
<feature type="domain" description="MPN" evidence="6">
    <location>
        <begin position="1"/>
        <end position="52"/>
    </location>
</feature>
<keyword evidence="2" id="KW-0479">Metal-binding</keyword>
<keyword evidence="3" id="KW-0378">Hydrolase</keyword>
<dbReference type="Proteomes" id="UP000240608">
    <property type="component" value="Unassembled WGS sequence"/>
</dbReference>
<evidence type="ECO:0000259" key="6">
    <source>
        <dbReference type="PROSITE" id="PS50249"/>
    </source>
</evidence>
<gene>
    <name evidence="7" type="ORF">C9994_15530</name>
</gene>
<proteinExistence type="predicted"/>
<dbReference type="EMBL" id="PYVU01000376">
    <property type="protein sequence ID" value="PTB91445.1"/>
    <property type="molecule type" value="Genomic_DNA"/>
</dbReference>
<dbReference type="GO" id="GO:0046872">
    <property type="term" value="F:metal ion binding"/>
    <property type="evidence" value="ECO:0007669"/>
    <property type="project" value="UniProtKB-KW"/>
</dbReference>
<evidence type="ECO:0000256" key="4">
    <source>
        <dbReference type="ARBA" id="ARBA00022833"/>
    </source>
</evidence>
<evidence type="ECO:0000256" key="5">
    <source>
        <dbReference type="ARBA" id="ARBA00023049"/>
    </source>
</evidence>
<organism evidence="7 8">
    <name type="scientific">Marivirga lumbricoides</name>
    <dbReference type="NCBI Taxonomy" id="1046115"/>
    <lineage>
        <taxon>Bacteria</taxon>
        <taxon>Pseudomonadati</taxon>
        <taxon>Bacteroidota</taxon>
        <taxon>Cytophagia</taxon>
        <taxon>Cytophagales</taxon>
        <taxon>Marivirgaceae</taxon>
        <taxon>Marivirga</taxon>
    </lineage>
</organism>